<dbReference type="EMBL" id="JOJR01007614">
    <property type="protein sequence ID" value="RCN26374.1"/>
    <property type="molecule type" value="Genomic_DNA"/>
</dbReference>
<organism evidence="1 2">
    <name type="scientific">Ancylostoma caninum</name>
    <name type="common">Dog hookworm</name>
    <dbReference type="NCBI Taxonomy" id="29170"/>
    <lineage>
        <taxon>Eukaryota</taxon>
        <taxon>Metazoa</taxon>
        <taxon>Ecdysozoa</taxon>
        <taxon>Nematoda</taxon>
        <taxon>Chromadorea</taxon>
        <taxon>Rhabditida</taxon>
        <taxon>Rhabditina</taxon>
        <taxon>Rhabditomorpha</taxon>
        <taxon>Strongyloidea</taxon>
        <taxon>Ancylostomatidae</taxon>
        <taxon>Ancylostomatinae</taxon>
        <taxon>Ancylostoma</taxon>
    </lineage>
</organism>
<accession>A0A368F2N9</accession>
<dbReference type="Proteomes" id="UP000252519">
    <property type="component" value="Unassembled WGS sequence"/>
</dbReference>
<proteinExistence type="predicted"/>
<keyword evidence="2" id="KW-1185">Reference proteome</keyword>
<sequence length="62" mass="6974">MYAVNILFFRLCYNGYYNALLPSTILTPWYGPDGIDALALSNKVNPAMNRPHSTPPKQQTTN</sequence>
<name>A0A368F2N9_ANCCA</name>
<comment type="caution">
    <text evidence="1">The sequence shown here is derived from an EMBL/GenBank/DDBJ whole genome shotgun (WGS) entry which is preliminary data.</text>
</comment>
<dbReference type="AlphaFoldDB" id="A0A368F2N9"/>
<evidence type="ECO:0000313" key="2">
    <source>
        <dbReference type="Proteomes" id="UP000252519"/>
    </source>
</evidence>
<protein>
    <submittedName>
        <fullName evidence="1">Uncharacterized protein</fullName>
    </submittedName>
</protein>
<evidence type="ECO:0000313" key="1">
    <source>
        <dbReference type="EMBL" id="RCN26374.1"/>
    </source>
</evidence>
<dbReference type="STRING" id="29170.A0A368F2N9"/>
<reference evidence="1 2" key="1">
    <citation type="submission" date="2014-10" db="EMBL/GenBank/DDBJ databases">
        <title>Draft genome of the hookworm Ancylostoma caninum.</title>
        <authorList>
            <person name="Mitreva M."/>
        </authorList>
    </citation>
    <scope>NUCLEOTIDE SEQUENCE [LARGE SCALE GENOMIC DNA]</scope>
    <source>
        <strain evidence="1 2">Baltimore</strain>
    </source>
</reference>
<gene>
    <name evidence="1" type="ORF">ANCCAN_27900</name>
</gene>
<feature type="non-terminal residue" evidence="1">
    <location>
        <position position="62"/>
    </location>
</feature>